<dbReference type="GO" id="GO:0005840">
    <property type="term" value="C:ribosome"/>
    <property type="evidence" value="ECO:0007669"/>
    <property type="project" value="UniProtKB-KW"/>
</dbReference>
<dbReference type="EMBL" id="BQKE01000002">
    <property type="protein sequence ID" value="GJM62596.1"/>
    <property type="molecule type" value="Genomic_DNA"/>
</dbReference>
<comment type="caution">
    <text evidence="5">The sequence shown here is derived from an EMBL/GenBank/DDBJ whole genome shotgun (WGS) entry which is preliminary data.</text>
</comment>
<dbReference type="GO" id="GO:1990904">
    <property type="term" value="C:ribonucleoprotein complex"/>
    <property type="evidence" value="ECO:0007669"/>
    <property type="project" value="UniProtKB-KW"/>
</dbReference>
<keyword evidence="6" id="KW-1185">Reference proteome</keyword>
<keyword evidence="3" id="KW-0687">Ribonucleoprotein</keyword>
<evidence type="ECO:0000256" key="2">
    <source>
        <dbReference type="ARBA" id="ARBA00022980"/>
    </source>
</evidence>
<evidence type="ECO:0000256" key="4">
    <source>
        <dbReference type="SAM" id="MobiDB-lite"/>
    </source>
</evidence>
<name>A0AAN4W0R2_9BACT</name>
<evidence type="ECO:0008006" key="7">
    <source>
        <dbReference type="Google" id="ProtNLM"/>
    </source>
</evidence>
<keyword evidence="2" id="KW-0689">Ribosomal protein</keyword>
<evidence type="ECO:0000313" key="5">
    <source>
        <dbReference type="EMBL" id="GJM62596.1"/>
    </source>
</evidence>
<dbReference type="AlphaFoldDB" id="A0AAN4W0R2"/>
<organism evidence="5 6">
    <name type="scientific">Persicobacter diffluens</name>
    <dbReference type="NCBI Taxonomy" id="981"/>
    <lineage>
        <taxon>Bacteria</taxon>
        <taxon>Pseudomonadati</taxon>
        <taxon>Bacteroidota</taxon>
        <taxon>Cytophagia</taxon>
        <taxon>Cytophagales</taxon>
        <taxon>Persicobacteraceae</taxon>
        <taxon>Persicobacter</taxon>
    </lineage>
</organism>
<comment type="similarity">
    <text evidence="1">Belongs to the bacterial ribosomal protein bTHX family.</text>
</comment>
<feature type="compositionally biased region" description="Polar residues" evidence="4">
    <location>
        <begin position="1"/>
        <end position="10"/>
    </location>
</feature>
<feature type="compositionally biased region" description="Basic and acidic residues" evidence="4">
    <location>
        <begin position="37"/>
        <end position="53"/>
    </location>
</feature>
<evidence type="ECO:0000256" key="1">
    <source>
        <dbReference type="ARBA" id="ARBA00010834"/>
    </source>
</evidence>
<protein>
    <recommendedName>
        <fullName evidence="7">30S ribosomal protein THX</fullName>
    </recommendedName>
</protein>
<dbReference type="InterPro" id="IPR030826">
    <property type="entry name" value="Ribosomal_bTHX/bTHXc/bTHXm"/>
</dbReference>
<feature type="region of interest" description="Disordered" evidence="4">
    <location>
        <begin position="1"/>
        <end position="60"/>
    </location>
</feature>
<evidence type="ECO:0000313" key="6">
    <source>
        <dbReference type="Proteomes" id="UP001310022"/>
    </source>
</evidence>
<evidence type="ECO:0000256" key="3">
    <source>
        <dbReference type="ARBA" id="ARBA00023274"/>
    </source>
</evidence>
<dbReference type="NCBIfam" id="TIGR04560">
    <property type="entry name" value="ribo_THX"/>
    <property type="match status" value="1"/>
</dbReference>
<reference evidence="5 6" key="1">
    <citation type="submission" date="2021-12" db="EMBL/GenBank/DDBJ databases">
        <title>Genome sequencing of bacteria with rrn-lacking chromosome and rrn-plasmid.</title>
        <authorList>
            <person name="Anda M."/>
            <person name="Iwasaki W."/>
        </authorList>
    </citation>
    <scope>NUCLEOTIDE SEQUENCE [LARGE SCALE GENOMIC DNA]</scope>
    <source>
        <strain evidence="5 6">NBRC 15940</strain>
    </source>
</reference>
<sequence>MFNPFKTSNFMGKGDKKTTKGKIAKGSFGVKRPRFQRNKDAEKKHKVEHHPILAEETAEV</sequence>
<accession>A0AAN4W0R2</accession>
<gene>
    <name evidence="5" type="ORF">PEDI_31480</name>
</gene>
<dbReference type="Proteomes" id="UP001310022">
    <property type="component" value="Unassembled WGS sequence"/>
</dbReference>
<proteinExistence type="inferred from homology"/>